<keyword evidence="3" id="KW-1185">Reference proteome</keyword>
<feature type="transmembrane region" description="Helical" evidence="1">
    <location>
        <begin position="216"/>
        <end position="241"/>
    </location>
</feature>
<reference evidence="3" key="1">
    <citation type="journal article" date="2019" name="Int. J. Syst. Evol. Microbiol.">
        <title>The Global Catalogue of Microorganisms (GCM) 10K type strain sequencing project: providing services to taxonomists for standard genome sequencing and annotation.</title>
        <authorList>
            <consortium name="The Broad Institute Genomics Platform"/>
            <consortium name="The Broad Institute Genome Sequencing Center for Infectious Disease"/>
            <person name="Wu L."/>
            <person name="Ma J."/>
        </authorList>
    </citation>
    <scope>NUCLEOTIDE SEQUENCE [LARGE SCALE GENOMIC DNA]</scope>
    <source>
        <strain evidence="3">JCM 17923</strain>
    </source>
</reference>
<evidence type="ECO:0000313" key="3">
    <source>
        <dbReference type="Proteomes" id="UP001501153"/>
    </source>
</evidence>
<feature type="transmembrane region" description="Helical" evidence="1">
    <location>
        <begin position="69"/>
        <end position="86"/>
    </location>
</feature>
<keyword evidence="1" id="KW-0812">Transmembrane</keyword>
<keyword evidence="1" id="KW-1133">Transmembrane helix</keyword>
<dbReference type="EMBL" id="BAABGZ010000029">
    <property type="protein sequence ID" value="GAA4359971.1"/>
    <property type="molecule type" value="Genomic_DNA"/>
</dbReference>
<feature type="transmembrane region" description="Helical" evidence="1">
    <location>
        <begin position="278"/>
        <end position="295"/>
    </location>
</feature>
<evidence type="ECO:0000313" key="2">
    <source>
        <dbReference type="EMBL" id="GAA4359971.1"/>
    </source>
</evidence>
<comment type="caution">
    <text evidence="2">The sequence shown here is derived from an EMBL/GenBank/DDBJ whole genome shotgun (WGS) entry which is preliminary data.</text>
</comment>
<evidence type="ECO:0000256" key="1">
    <source>
        <dbReference type="SAM" id="Phobius"/>
    </source>
</evidence>
<gene>
    <name evidence="2" type="ORF">GCM10023185_27160</name>
</gene>
<proteinExistence type="predicted"/>
<accession>A0ABP8IJB0</accession>
<keyword evidence="1" id="KW-0472">Membrane</keyword>
<feature type="transmembrane region" description="Helical" evidence="1">
    <location>
        <begin position="253"/>
        <end position="272"/>
    </location>
</feature>
<name>A0ABP8IJB0_9BACT</name>
<sequence>MSELLLQSVVLLLAWYGVGLWKNRKPREAVGLVLAACLAPLIKPVFYPMAGLIAVGLLGMALHARRPSLALLGCLPVLVLGLYMGWNKQRTGFYHFSSIAEINLLHYNGAGVVRQLYGKETEDQWVSDVLREANAQPGFAQRQKLIQKRAGTMLSAHAFTYARQHALGVFAFFLDPGRFDFNQFFHLAPLAGGGLSEQLRAAGVQELAATLLRLPLGILFLLALITAANAARLLLAARGFWLAGKGELRAGRWWLAGLLLYVAVLTGPLGAARFLVPVWPLLLLLALLGLSGSGISRAEGAVPVRESQG</sequence>
<feature type="transmembrane region" description="Helical" evidence="1">
    <location>
        <begin position="29"/>
        <end position="62"/>
    </location>
</feature>
<evidence type="ECO:0008006" key="4">
    <source>
        <dbReference type="Google" id="ProtNLM"/>
    </source>
</evidence>
<organism evidence="2 3">
    <name type="scientific">Hymenobacter saemangeumensis</name>
    <dbReference type="NCBI Taxonomy" id="1084522"/>
    <lineage>
        <taxon>Bacteria</taxon>
        <taxon>Pseudomonadati</taxon>
        <taxon>Bacteroidota</taxon>
        <taxon>Cytophagia</taxon>
        <taxon>Cytophagales</taxon>
        <taxon>Hymenobacteraceae</taxon>
        <taxon>Hymenobacter</taxon>
    </lineage>
</organism>
<dbReference type="Proteomes" id="UP001501153">
    <property type="component" value="Unassembled WGS sequence"/>
</dbReference>
<protein>
    <recommendedName>
        <fullName evidence="4">O-antigen ligase domain-containing protein</fullName>
    </recommendedName>
</protein>